<organism evidence="8 9">
    <name type="scientific">Catenovulum sediminis</name>
    <dbReference type="NCBI Taxonomy" id="1740262"/>
    <lineage>
        <taxon>Bacteria</taxon>
        <taxon>Pseudomonadati</taxon>
        <taxon>Pseudomonadota</taxon>
        <taxon>Gammaproteobacteria</taxon>
        <taxon>Alteromonadales</taxon>
        <taxon>Alteromonadaceae</taxon>
        <taxon>Catenovulum</taxon>
    </lineage>
</organism>
<dbReference type="SUPFAM" id="SSF56935">
    <property type="entry name" value="Porins"/>
    <property type="match status" value="1"/>
</dbReference>
<feature type="domain" description="TonB-dependent receptor-like beta-barrel" evidence="6">
    <location>
        <begin position="464"/>
        <end position="885"/>
    </location>
</feature>
<comment type="subcellular location">
    <subcellularLocation>
        <location evidence="1 4">Cell outer membrane</location>
    </subcellularLocation>
</comment>
<evidence type="ECO:0000313" key="9">
    <source>
        <dbReference type="Proteomes" id="UP001467690"/>
    </source>
</evidence>
<comment type="similarity">
    <text evidence="4">Belongs to the TonB-dependent receptor family.</text>
</comment>
<evidence type="ECO:0000313" key="8">
    <source>
        <dbReference type="EMBL" id="MER2492911.1"/>
    </source>
</evidence>
<dbReference type="InterPro" id="IPR037066">
    <property type="entry name" value="Plug_dom_sf"/>
</dbReference>
<dbReference type="InterPro" id="IPR010104">
    <property type="entry name" value="TonB_rcpt_bac"/>
</dbReference>
<evidence type="ECO:0000256" key="5">
    <source>
        <dbReference type="SAM" id="SignalP"/>
    </source>
</evidence>
<dbReference type="Pfam" id="PF07715">
    <property type="entry name" value="Plug"/>
    <property type="match status" value="1"/>
</dbReference>
<dbReference type="PANTHER" id="PTHR40980">
    <property type="entry name" value="PLUG DOMAIN-CONTAINING PROTEIN"/>
    <property type="match status" value="1"/>
</dbReference>
<dbReference type="PANTHER" id="PTHR40980:SF3">
    <property type="entry name" value="TONB-DEPENDENT RECEPTOR-LIKE BETA-BARREL DOMAIN-CONTAINING PROTEIN"/>
    <property type="match status" value="1"/>
</dbReference>
<reference evidence="8 9" key="1">
    <citation type="submission" date="2024-06" db="EMBL/GenBank/DDBJ databases">
        <authorList>
            <person name="Chen R.Y."/>
        </authorList>
    </citation>
    <scope>NUCLEOTIDE SEQUENCE [LARGE SCALE GENOMIC DNA]</scope>
    <source>
        <strain evidence="8 9">D2</strain>
    </source>
</reference>
<feature type="signal peptide" evidence="5">
    <location>
        <begin position="1"/>
        <end position="25"/>
    </location>
</feature>
<evidence type="ECO:0000256" key="1">
    <source>
        <dbReference type="ARBA" id="ARBA00004442"/>
    </source>
</evidence>
<evidence type="ECO:0000256" key="2">
    <source>
        <dbReference type="ARBA" id="ARBA00023136"/>
    </source>
</evidence>
<comment type="caution">
    <text evidence="8">The sequence shown here is derived from an EMBL/GenBank/DDBJ whole genome shotgun (WGS) entry which is preliminary data.</text>
</comment>
<dbReference type="InterPro" id="IPR000531">
    <property type="entry name" value="Beta-barrel_TonB"/>
</dbReference>
<evidence type="ECO:0000256" key="3">
    <source>
        <dbReference type="ARBA" id="ARBA00023237"/>
    </source>
</evidence>
<dbReference type="Gene3D" id="2.40.170.20">
    <property type="entry name" value="TonB-dependent receptor, beta-barrel domain"/>
    <property type="match status" value="1"/>
</dbReference>
<keyword evidence="8" id="KW-0675">Receptor</keyword>
<dbReference type="EMBL" id="JBELOE010000239">
    <property type="protein sequence ID" value="MER2492911.1"/>
    <property type="molecule type" value="Genomic_DNA"/>
</dbReference>
<dbReference type="RefSeq" id="WP_350402370.1">
    <property type="nucleotide sequence ID" value="NZ_JBELOE010000239.1"/>
</dbReference>
<sequence>MKINLKKTAVALSITQLLCAGNALSAENSENEMSSDIEVIEVKGFGATLGKALREKRYSQSVVEIISSDDLGTLPDVSITDSLVRLPGIAASRDRGNASRISIRGMGPRLNVATMNNREIVSAEPSRDVRFEQFPAELIDSVEVYKSPIASKAEGGIAGLVNMNFVSPLSKDKRIINIGASMMKNQLGDDLPGTDGKGYKANFSIVDQVSDSFGYAFGLTYQDQPSLERGIESWDYNNAADRGDLNDNQILEDAPWGMMVKSKRGENERTGGLLILEWQPSDRLSIKTDLFYSQFDIRELDDQMGAGDLGNWQNGGSDAYKDSAVEPVIVTKANSEEHLVAGSQKNNGLDVSTPTWFQTNEMLSAGVNVEYVGDVWTTKLDVGFSEASIESVWVDVNPVYVGGDYDLGFDIQDPQTPKLIVHSGDISSPENYSLGVVQSVDNWVETSPGVWENLPVETYVGATMEGNNDRVLSDEMYNINLDFSRDLDLGIFSQLSFGARITDRNKENDEINTWVRTAKQDHGLTNYGTSYSIGGGYHAPDIYTFNNWNLVANQAFGGATNPADNRSDKNSLASWLLEETNTAAYAMLNMVGDIGDIPFSGNIGIRYAKTEVTSTGHQNEGGFWTQDQDGNWYEVPLVVAPVSIDHDYSEFLPSFNMILNLTEDSQVRIGAARTMSRPPLLEMRTGYTIDPTTQPPSASGGNPKLDPYIADQFDIGYEYYWGESSAATINFFYKDLKSHIGIDSGTINVGDDSYAFTGTVNGDGGVIKGFEVLYQQSFDMLPAPFDGMGIFANYSYTDSGVQEFKPDNNPYNLGGLSKDIASATLWYDKDGFDARVSVNYRSEYTGINSWTPSKVNLNSSETTADASVGYFVTDNLKVTLQAQNLTNEKSVTYWDNDYSKPAFNVEWGRRYLIGFQYTL</sequence>
<evidence type="ECO:0000256" key="4">
    <source>
        <dbReference type="RuleBase" id="RU003357"/>
    </source>
</evidence>
<dbReference type="Gene3D" id="2.170.130.10">
    <property type="entry name" value="TonB-dependent receptor, plug domain"/>
    <property type="match status" value="1"/>
</dbReference>
<keyword evidence="3" id="KW-0998">Cell outer membrane</keyword>
<evidence type="ECO:0000259" key="7">
    <source>
        <dbReference type="Pfam" id="PF07715"/>
    </source>
</evidence>
<gene>
    <name evidence="8" type="ORF">ABS311_13595</name>
</gene>
<feature type="chain" id="PRO_5046357009" evidence="5">
    <location>
        <begin position="26"/>
        <end position="919"/>
    </location>
</feature>
<keyword evidence="9" id="KW-1185">Reference proteome</keyword>
<keyword evidence="4" id="KW-0798">TonB box</keyword>
<proteinExistence type="inferred from homology"/>
<keyword evidence="5" id="KW-0732">Signal</keyword>
<feature type="domain" description="TonB-dependent receptor plug" evidence="7">
    <location>
        <begin position="57"/>
        <end position="157"/>
    </location>
</feature>
<dbReference type="Proteomes" id="UP001467690">
    <property type="component" value="Unassembled WGS sequence"/>
</dbReference>
<dbReference type="NCBIfam" id="TIGR01782">
    <property type="entry name" value="TonB-Xanth-Caul"/>
    <property type="match status" value="1"/>
</dbReference>
<protein>
    <submittedName>
        <fullName evidence="8">TonB-dependent receptor</fullName>
    </submittedName>
</protein>
<dbReference type="CDD" id="cd01347">
    <property type="entry name" value="ligand_gated_channel"/>
    <property type="match status" value="1"/>
</dbReference>
<dbReference type="InterPro" id="IPR012910">
    <property type="entry name" value="Plug_dom"/>
</dbReference>
<dbReference type="InterPro" id="IPR036942">
    <property type="entry name" value="Beta-barrel_TonB_sf"/>
</dbReference>
<accession>A0ABV1RJJ3</accession>
<name>A0ABV1RJJ3_9ALTE</name>
<keyword evidence="2 4" id="KW-0472">Membrane</keyword>
<dbReference type="Pfam" id="PF00593">
    <property type="entry name" value="TonB_dep_Rec_b-barrel"/>
    <property type="match status" value="1"/>
</dbReference>
<evidence type="ECO:0000259" key="6">
    <source>
        <dbReference type="Pfam" id="PF00593"/>
    </source>
</evidence>